<dbReference type="AlphaFoldDB" id="U9TY16"/>
<name>U9TY16_RHIID</name>
<dbReference type="EMBL" id="KI284350">
    <property type="protein sequence ID" value="ESA12980.1"/>
    <property type="molecule type" value="Genomic_DNA"/>
</dbReference>
<dbReference type="HOGENOM" id="CLU_3088410_0_0_1"/>
<reference evidence="1" key="1">
    <citation type="submission" date="2013-07" db="EMBL/GenBank/DDBJ databases">
        <title>The genome of an arbuscular mycorrhizal fungus provides insights into the evolution of the oldest plant symbiosis.</title>
        <authorList>
            <consortium name="DOE Joint Genome Institute"/>
            <person name="Tisserant E."/>
            <person name="Malbreil M."/>
            <person name="Kuo A."/>
            <person name="Kohler A."/>
            <person name="Symeonidi A."/>
            <person name="Balestrini R."/>
            <person name="Charron P."/>
            <person name="Duensing N."/>
            <person name="Frei-dit-Frey N."/>
            <person name="Gianinazzi-Pearson V."/>
            <person name="Gilbert B."/>
            <person name="Handa Y."/>
            <person name="Hijri M."/>
            <person name="Kaul R."/>
            <person name="Kawaguchi M."/>
            <person name="Krajinski F."/>
            <person name="Lammers P."/>
            <person name="Lapierre D."/>
            <person name="Masclaux F.G."/>
            <person name="Murat C."/>
            <person name="Morin E."/>
            <person name="Ndikumana S."/>
            <person name="Pagni M."/>
            <person name="Petitpierre D."/>
            <person name="Requena N."/>
            <person name="Rosikiewicz P."/>
            <person name="Riley R."/>
            <person name="Saito K."/>
            <person name="San Clemente H."/>
            <person name="Shapiro H."/>
            <person name="van Tuinen D."/>
            <person name="Becard G."/>
            <person name="Bonfante P."/>
            <person name="Paszkowski U."/>
            <person name="Shachar-Hill Y."/>
            <person name="Young J.P."/>
            <person name="Sanders I.R."/>
            <person name="Henrissat B."/>
            <person name="Rensing S.A."/>
            <person name="Grigoriev I.V."/>
            <person name="Corradi N."/>
            <person name="Roux C."/>
            <person name="Martin F."/>
        </authorList>
    </citation>
    <scope>NUCLEOTIDE SEQUENCE</scope>
    <source>
        <strain evidence="1">DAOM 197198</strain>
    </source>
</reference>
<sequence>MLTVPYFKGYNMTYCHLNVIYNVNIKASNIHLRKYSGCDLDNFEKSYGKDGY</sequence>
<accession>U9TY16</accession>
<evidence type="ECO:0000313" key="1">
    <source>
        <dbReference type="EMBL" id="ESA12980.1"/>
    </source>
</evidence>
<protein>
    <submittedName>
        <fullName evidence="1">Uncharacterized protein</fullName>
    </submittedName>
</protein>
<proteinExistence type="predicted"/>
<organism evidence="1">
    <name type="scientific">Rhizophagus irregularis (strain DAOM 181602 / DAOM 197198 / MUCL 43194)</name>
    <name type="common">Arbuscular mycorrhizal fungus</name>
    <name type="synonym">Glomus intraradices</name>
    <dbReference type="NCBI Taxonomy" id="747089"/>
    <lineage>
        <taxon>Eukaryota</taxon>
        <taxon>Fungi</taxon>
        <taxon>Fungi incertae sedis</taxon>
        <taxon>Mucoromycota</taxon>
        <taxon>Glomeromycotina</taxon>
        <taxon>Glomeromycetes</taxon>
        <taxon>Glomerales</taxon>
        <taxon>Glomeraceae</taxon>
        <taxon>Rhizophagus</taxon>
    </lineage>
</organism>
<gene>
    <name evidence="1" type="ORF">GLOINDRAFT_26521</name>
</gene>